<evidence type="ECO:0000313" key="1">
    <source>
        <dbReference type="EMBL" id="TRX91066.1"/>
    </source>
</evidence>
<organism evidence="1 2">
    <name type="scientific">Xylaria flabelliformis</name>
    <dbReference type="NCBI Taxonomy" id="2512241"/>
    <lineage>
        <taxon>Eukaryota</taxon>
        <taxon>Fungi</taxon>
        <taxon>Dikarya</taxon>
        <taxon>Ascomycota</taxon>
        <taxon>Pezizomycotina</taxon>
        <taxon>Sordariomycetes</taxon>
        <taxon>Xylariomycetidae</taxon>
        <taxon>Xylariales</taxon>
        <taxon>Xylariaceae</taxon>
        <taxon>Xylaria</taxon>
    </lineage>
</organism>
<proteinExistence type="predicted"/>
<keyword evidence="2" id="KW-1185">Reference proteome</keyword>
<dbReference type="EMBL" id="VFLP01000049">
    <property type="protein sequence ID" value="TRX91066.1"/>
    <property type="molecule type" value="Genomic_DNA"/>
</dbReference>
<comment type="caution">
    <text evidence="1">The sequence shown here is derived from an EMBL/GenBank/DDBJ whole genome shotgun (WGS) entry which is preliminary data.</text>
</comment>
<accession>A0A553HSX8</accession>
<reference evidence="2" key="1">
    <citation type="submission" date="2019-06" db="EMBL/GenBank/DDBJ databases">
        <title>Draft genome sequence of the griseofulvin-producing fungus Xylaria cubensis strain G536.</title>
        <authorList>
            <person name="Mead M.E."/>
            <person name="Raja H.A."/>
            <person name="Steenwyk J.L."/>
            <person name="Knowles S.L."/>
            <person name="Oberlies N.H."/>
            <person name="Rokas A."/>
        </authorList>
    </citation>
    <scope>NUCLEOTIDE SEQUENCE [LARGE SCALE GENOMIC DNA]</scope>
    <source>
        <strain evidence="2">G536</strain>
    </source>
</reference>
<evidence type="ECO:0000313" key="2">
    <source>
        <dbReference type="Proteomes" id="UP000319160"/>
    </source>
</evidence>
<sequence>MASNSRFFQSLPDSVSLRTAYGGDHETLRMKAIRPYIEKIRKAWMSNEGYRTLMSNTRVYFRKLDIPDDVKNPFTKLLEGFRDYGDLDMSRPQKPLVEQFDAIELYTAEKSFDHLYSLITKTLRHEESNVVELQVVATLVELLTIDLYNLRFSQIGHPMYANFEGVTFRGLSVTAKELEEYKAILARPELAKRNFSVPLGLLSSSTDEKIMEEFSKSTHNDEKRPIRLHLTIHIHGVDPALLKEYRALYPDSVVTSICAMPVGHISPHGEKEILLRGPFFHMISMESGDINGRPCEKLVVVMMNANRDHGMEHASDTGAKEKQRQCFLRAVSASKFEVCAAIAETHAPQDAEAYRALQNDILQQLRDVDGINAIIDGRLAEHRVKNVATWLGGALQKSYPRYYAEKRVKWQTMIREENWKESDKILKAEYEWKKRDWYNVGKLTDHGEELVDDNLTLLHILATKPPPSSGEQEKFECWERLMDGACRPEVWKTVKSFDSARIMAHELAHRHGNEYLMERLQPRIVHVVDPSALQNLEAQLHKIMTEKFGKFGVFASLLNLEVEWVLDVKLYEVDVGQVLHRKTEIRLASNLPPLQNRTNSYCRN</sequence>
<dbReference type="OrthoDB" id="2890956at2759"/>
<protein>
    <submittedName>
        <fullName evidence="1">Uncharacterized protein</fullName>
    </submittedName>
</protein>
<dbReference type="AlphaFoldDB" id="A0A553HSX8"/>
<gene>
    <name evidence="1" type="ORF">FHL15_008048</name>
</gene>
<dbReference type="Proteomes" id="UP000319160">
    <property type="component" value="Unassembled WGS sequence"/>
</dbReference>
<name>A0A553HSX8_9PEZI</name>